<evidence type="ECO:0000313" key="1">
    <source>
        <dbReference type="EMBL" id="MDI2112185.1"/>
    </source>
</evidence>
<dbReference type="RefSeq" id="WP_281461853.1">
    <property type="nucleotide sequence ID" value="NZ_JASBAN010000001.1"/>
</dbReference>
<dbReference type="Proteomes" id="UP001431775">
    <property type="component" value="Unassembled WGS sequence"/>
</dbReference>
<name>A0ABT6Q756_9PROT</name>
<evidence type="ECO:0000313" key="2">
    <source>
        <dbReference type="Proteomes" id="UP001431775"/>
    </source>
</evidence>
<accession>A0ABT6Q756</accession>
<comment type="caution">
    <text evidence="1">The sequence shown here is derived from an EMBL/GenBank/DDBJ whole genome shotgun (WGS) entry which is preliminary data.</text>
</comment>
<evidence type="ECO:0008006" key="3">
    <source>
        <dbReference type="Google" id="ProtNLM"/>
    </source>
</evidence>
<reference evidence="1" key="1">
    <citation type="submission" date="2023-05" db="EMBL/GenBank/DDBJ databases">
        <title>Whole genome sequence of Commensalibacter sp.</title>
        <authorList>
            <person name="Charoenyingcharoen P."/>
            <person name="Yukphan P."/>
        </authorList>
    </citation>
    <scope>NUCLEOTIDE SEQUENCE</scope>
    <source>
        <strain evidence="1">TBRC 10068</strain>
    </source>
</reference>
<proteinExistence type="predicted"/>
<gene>
    <name evidence="1" type="ORF">QJV33_02585</name>
</gene>
<dbReference type="EMBL" id="JASBAN010000001">
    <property type="protein sequence ID" value="MDI2112185.1"/>
    <property type="molecule type" value="Genomic_DNA"/>
</dbReference>
<protein>
    <recommendedName>
        <fullName evidence="3">TonB-dependent receptor</fullName>
    </recommendedName>
</protein>
<keyword evidence="2" id="KW-1185">Reference proteome</keyword>
<sequence length="713" mass="76709">MSCANAEDYITKSQINSANGVAGLNANKQVTADVNNAQVKISNQYQSANGSIINRPLVKLTPDNQSAFTLGKEMVQIGGDYDTNGKMVPMSLSVFGRPYGNYNAGCTLCIFSSASGMGGGGGQAAISGIDYRAGAPAVAKGDRAMVGFYQYIENMPARVVAPVASFDASGVTLGRAMTDEEMSQLHDGMYISTNVIDPTIKDTNNAHKAGLLHAHTYWGYIKSWDATHIKVYAWAASGGSTASGQVPNVSYLDDQLSTYKEPMVFVGVSNGVLAENTFMTADGSSVLGDNATSVSNTYAREELDFRAQNWTKPNSLLYQGWVNSFTCDNCDKNAVNEDSFAYLVNGGYLPVGYKALLDAHALEFQGYSTMIGSNGSPITVDDQGNIGKPIINSNHIMSSFESEVDAFSGDKYLGKHALHMSTIVNRDSTQANDWQDYSIRLVMDVDSQRNRRKGLTGGSRMGSIAFNYNHSQGNVCLLGYNDTRGLCQESDGSVNFAQLAQFNNKVNFNDTARIGKSLLFSSADYNFDTKYFSGQGSVFLWNTVNAGRARSELINVDPVNGNGGFDFYDVNSFASAKTSVPMLTLSPSGTVFNLQPKFNAGLSIAIGEDIWFQSNKTGAGFTISGDENGDMNFSTQMSNGANIRKVNGFYGKTATLTNSVSAPKIIGQQFHAQLSTPSSSSEACSAGDFKDDANYHYVCVANNKWKRVALSDF</sequence>
<organism evidence="1 2">
    <name type="scientific">Commensalibacter nepenthis</name>
    <dbReference type="NCBI Taxonomy" id="3043872"/>
    <lineage>
        <taxon>Bacteria</taxon>
        <taxon>Pseudomonadati</taxon>
        <taxon>Pseudomonadota</taxon>
        <taxon>Alphaproteobacteria</taxon>
        <taxon>Acetobacterales</taxon>
        <taxon>Acetobacteraceae</taxon>
    </lineage>
</organism>